<keyword evidence="1" id="KW-0732">Signal</keyword>
<protein>
    <submittedName>
        <fullName evidence="2">Uncharacterized protein</fullName>
    </submittedName>
</protein>
<dbReference type="EMBL" id="JBEPMO010000016">
    <property type="protein sequence ID" value="MET3732665.1"/>
    <property type="molecule type" value="Genomic_DNA"/>
</dbReference>
<dbReference type="Proteomes" id="UP001549146">
    <property type="component" value="Unassembled WGS sequence"/>
</dbReference>
<keyword evidence="3" id="KW-1185">Reference proteome</keyword>
<feature type="signal peptide" evidence="1">
    <location>
        <begin position="1"/>
        <end position="21"/>
    </location>
</feature>
<name>A0ABV2LVU0_9FLAO</name>
<feature type="chain" id="PRO_5046475179" evidence="1">
    <location>
        <begin position="22"/>
        <end position="172"/>
    </location>
</feature>
<proteinExistence type="predicted"/>
<accession>A0ABV2LVU0</accession>
<comment type="caution">
    <text evidence="2">The sequence shown here is derived from an EMBL/GenBank/DDBJ whole genome shotgun (WGS) entry which is preliminary data.</text>
</comment>
<organism evidence="2 3">
    <name type="scientific">Moheibacter stercoris</name>
    <dbReference type="NCBI Taxonomy" id="1628251"/>
    <lineage>
        <taxon>Bacteria</taxon>
        <taxon>Pseudomonadati</taxon>
        <taxon>Bacteroidota</taxon>
        <taxon>Flavobacteriia</taxon>
        <taxon>Flavobacteriales</taxon>
        <taxon>Weeksellaceae</taxon>
        <taxon>Moheibacter</taxon>
    </lineage>
</organism>
<evidence type="ECO:0000313" key="2">
    <source>
        <dbReference type="EMBL" id="MET3732665.1"/>
    </source>
</evidence>
<gene>
    <name evidence="2" type="ORF">ABID46_002255</name>
</gene>
<evidence type="ECO:0000256" key="1">
    <source>
        <dbReference type="SAM" id="SignalP"/>
    </source>
</evidence>
<reference evidence="2 3" key="1">
    <citation type="submission" date="2024-06" db="EMBL/GenBank/DDBJ databases">
        <title>Genomic Encyclopedia of Type Strains, Phase IV (KMG-IV): sequencing the most valuable type-strain genomes for metagenomic binning, comparative biology and taxonomic classification.</title>
        <authorList>
            <person name="Goeker M."/>
        </authorList>
    </citation>
    <scope>NUCLEOTIDE SEQUENCE [LARGE SCALE GENOMIC DNA]</scope>
    <source>
        <strain evidence="2 3">DSM 29388</strain>
    </source>
</reference>
<dbReference type="RefSeq" id="WP_354510100.1">
    <property type="nucleotide sequence ID" value="NZ_JBEPMO010000016.1"/>
</dbReference>
<sequence length="172" mass="19469">MKKLLPFLALIFFGFSMQSCVSDDDNGSYTDYDTYSVVYEISNANFSLVNGVYQISRTFSPELYEYDMVLVYMQNGTTQNGAPIWQQIPITFYLDNGHEVDYSFDFSRYDVVITAGGTFDLGGTNYISNKRFRVLVVPADPPGRGNAEAVDYSNYQAVIDHYGINDQQVIQL</sequence>
<evidence type="ECO:0000313" key="3">
    <source>
        <dbReference type="Proteomes" id="UP001549146"/>
    </source>
</evidence>
<dbReference type="PROSITE" id="PS51257">
    <property type="entry name" value="PROKAR_LIPOPROTEIN"/>
    <property type="match status" value="1"/>
</dbReference>